<keyword evidence="3" id="KW-1185">Reference proteome</keyword>
<organism evidence="2 3">
    <name type="scientific">Molossus molossus</name>
    <name type="common">Pallas' mastiff bat</name>
    <name type="synonym">Vespertilio molossus</name>
    <dbReference type="NCBI Taxonomy" id="27622"/>
    <lineage>
        <taxon>Eukaryota</taxon>
        <taxon>Metazoa</taxon>
        <taxon>Chordata</taxon>
        <taxon>Craniata</taxon>
        <taxon>Vertebrata</taxon>
        <taxon>Euteleostomi</taxon>
        <taxon>Mammalia</taxon>
        <taxon>Eutheria</taxon>
        <taxon>Laurasiatheria</taxon>
        <taxon>Chiroptera</taxon>
        <taxon>Yangochiroptera</taxon>
        <taxon>Molossidae</taxon>
        <taxon>Molossus</taxon>
    </lineage>
</organism>
<dbReference type="Proteomes" id="UP000550707">
    <property type="component" value="Unassembled WGS sequence"/>
</dbReference>
<feature type="transmembrane region" description="Helical" evidence="1">
    <location>
        <begin position="21"/>
        <end position="41"/>
    </location>
</feature>
<evidence type="ECO:0000256" key="1">
    <source>
        <dbReference type="SAM" id="Phobius"/>
    </source>
</evidence>
<dbReference type="AlphaFoldDB" id="A0A7J8DTH0"/>
<sequence length="137" mass="15704">MSRERKGLVSRVCLQHKILGYVLQLHLFVCTLFYLECIFGGDLEKLTKIMGVFSALSHPLELLLMCSISTLWLHKHFESVSEAHILGKTNSDKEYLSLWSLVLSVCLKRNSCLTLFSGGLWFFSIYCFNPAVIYFCI</sequence>
<reference evidence="2 3" key="1">
    <citation type="journal article" date="2020" name="Nature">
        <title>Six reference-quality genomes reveal evolution of bat adaptations.</title>
        <authorList>
            <person name="Jebb D."/>
            <person name="Huang Z."/>
            <person name="Pippel M."/>
            <person name="Hughes G.M."/>
            <person name="Lavrichenko K."/>
            <person name="Devanna P."/>
            <person name="Winkler S."/>
            <person name="Jermiin L.S."/>
            <person name="Skirmuntt E.C."/>
            <person name="Katzourakis A."/>
            <person name="Burkitt-Gray L."/>
            <person name="Ray D.A."/>
            <person name="Sullivan K.A.M."/>
            <person name="Roscito J.G."/>
            <person name="Kirilenko B.M."/>
            <person name="Davalos L.M."/>
            <person name="Corthals A.P."/>
            <person name="Power M.L."/>
            <person name="Jones G."/>
            <person name="Ransome R.D."/>
            <person name="Dechmann D.K.N."/>
            <person name="Locatelli A.G."/>
            <person name="Puechmaille S.J."/>
            <person name="Fedrigo O."/>
            <person name="Jarvis E.D."/>
            <person name="Hiller M."/>
            <person name="Vernes S.C."/>
            <person name="Myers E.W."/>
            <person name="Teeling E.C."/>
        </authorList>
    </citation>
    <scope>NUCLEOTIDE SEQUENCE [LARGE SCALE GENOMIC DNA]</scope>
    <source>
        <strain evidence="2">MMolMol1</strain>
        <tissue evidence="2">Muscle</tissue>
    </source>
</reference>
<gene>
    <name evidence="2" type="ORF">HJG59_009137</name>
</gene>
<comment type="caution">
    <text evidence="2">The sequence shown here is derived from an EMBL/GenBank/DDBJ whole genome shotgun (WGS) entry which is preliminary data.</text>
</comment>
<feature type="transmembrane region" description="Helical" evidence="1">
    <location>
        <begin position="113"/>
        <end position="135"/>
    </location>
</feature>
<name>A0A7J8DTH0_MOLMO</name>
<protein>
    <submittedName>
        <fullName evidence="2">Uncharacterized protein</fullName>
    </submittedName>
</protein>
<keyword evidence="1" id="KW-1133">Transmembrane helix</keyword>
<evidence type="ECO:0000313" key="3">
    <source>
        <dbReference type="Proteomes" id="UP000550707"/>
    </source>
</evidence>
<evidence type="ECO:0000313" key="2">
    <source>
        <dbReference type="EMBL" id="KAF6426433.1"/>
    </source>
</evidence>
<keyword evidence="1" id="KW-0812">Transmembrane</keyword>
<dbReference type="InParanoid" id="A0A7J8DTH0"/>
<proteinExistence type="predicted"/>
<dbReference type="EMBL" id="JACASF010000016">
    <property type="protein sequence ID" value="KAF6426433.1"/>
    <property type="molecule type" value="Genomic_DNA"/>
</dbReference>
<accession>A0A7J8DTH0</accession>
<keyword evidence="1" id="KW-0472">Membrane</keyword>